<reference evidence="2" key="1">
    <citation type="submission" date="2006-01" db="EMBL/GenBank/DDBJ databases">
        <title>Complete sequence of Anaeromyxobacter dehalogenans 2CP-C.</title>
        <authorList>
            <consortium name="US DOE Joint Genome Institute"/>
            <person name="Copeland A."/>
            <person name="Lucas S."/>
            <person name="Lapidus A."/>
            <person name="Barry K."/>
            <person name="Detter J.C."/>
            <person name="Glavina T."/>
            <person name="Hammon N."/>
            <person name="Israni S."/>
            <person name="Pitluck S."/>
            <person name="Brettin T."/>
            <person name="Bruce D."/>
            <person name="Han C."/>
            <person name="Tapia R."/>
            <person name="Gilna P."/>
            <person name="Kiss H."/>
            <person name="Schmutz J."/>
            <person name="Larimer F."/>
            <person name="Land M."/>
            <person name="Kyrpides N."/>
            <person name="Anderson I."/>
            <person name="Sanford R.A."/>
            <person name="Ritalahti K.M."/>
            <person name="Thomas H.S."/>
            <person name="Kirby J.R."/>
            <person name="Zhulin I.B."/>
            <person name="Loeffler F.E."/>
            <person name="Richardson P."/>
        </authorList>
    </citation>
    <scope>NUCLEOTIDE SEQUENCE</scope>
    <source>
        <strain evidence="2">2CP-C</strain>
    </source>
</reference>
<feature type="chain" id="PRO_5004210221" description="Lipoprotein" evidence="1">
    <location>
        <begin position="20"/>
        <end position="184"/>
    </location>
</feature>
<proteinExistence type="predicted"/>
<sequence length="184" mass="19880">MSRALWTFLLLASCQTALASDWKYLGMVSPESGDLVLFYDVDSVQRSGPSVRFWVKSISAAALKKAGTPSSKKATDALVKTVSDKIGSGYVPPLLGSPSFRQQLGDGFPEAMVAIVVMEHNASRVPRLVARFLFEIECGQKMSRVLEGTLFDSKGNPAGTSSGEWTHIAPDTNFAWFSEVICPG</sequence>
<dbReference type="RefSeq" id="WP_011420898.1">
    <property type="nucleotide sequence ID" value="NC_007760.1"/>
</dbReference>
<evidence type="ECO:0000256" key="1">
    <source>
        <dbReference type="SAM" id="SignalP"/>
    </source>
</evidence>
<protein>
    <recommendedName>
        <fullName evidence="4">Lipoprotein</fullName>
    </recommendedName>
</protein>
<keyword evidence="1" id="KW-0732">Signal</keyword>
<dbReference type="OrthoDB" id="1630412at2"/>
<dbReference type="Proteomes" id="UP000001935">
    <property type="component" value="Chromosome"/>
</dbReference>
<dbReference type="KEGG" id="ade:Adeh_1843"/>
<dbReference type="HOGENOM" id="CLU_1465347_0_0_7"/>
<accession>Q2IIY8</accession>
<organism evidence="2 3">
    <name type="scientific">Anaeromyxobacter dehalogenans (strain 2CP-C)</name>
    <dbReference type="NCBI Taxonomy" id="290397"/>
    <lineage>
        <taxon>Bacteria</taxon>
        <taxon>Pseudomonadati</taxon>
        <taxon>Myxococcota</taxon>
        <taxon>Myxococcia</taxon>
        <taxon>Myxococcales</taxon>
        <taxon>Cystobacterineae</taxon>
        <taxon>Anaeromyxobacteraceae</taxon>
        <taxon>Anaeromyxobacter</taxon>
    </lineage>
</organism>
<evidence type="ECO:0008006" key="4">
    <source>
        <dbReference type="Google" id="ProtNLM"/>
    </source>
</evidence>
<dbReference type="EMBL" id="CP000251">
    <property type="protein sequence ID" value="ABC81615.1"/>
    <property type="molecule type" value="Genomic_DNA"/>
</dbReference>
<evidence type="ECO:0000313" key="3">
    <source>
        <dbReference type="Proteomes" id="UP000001935"/>
    </source>
</evidence>
<name>Q2IIY8_ANADE</name>
<evidence type="ECO:0000313" key="2">
    <source>
        <dbReference type="EMBL" id="ABC81615.1"/>
    </source>
</evidence>
<dbReference type="AlphaFoldDB" id="Q2IIY8"/>
<gene>
    <name evidence="2" type="ordered locus">Adeh_1843</name>
</gene>
<feature type="signal peptide" evidence="1">
    <location>
        <begin position="1"/>
        <end position="19"/>
    </location>
</feature>